<evidence type="ECO:0000256" key="2">
    <source>
        <dbReference type="SAM" id="MobiDB-lite"/>
    </source>
</evidence>
<evidence type="ECO:0000313" key="4">
    <source>
        <dbReference type="EMBL" id="KAK2963269.1"/>
    </source>
</evidence>
<dbReference type="InterPro" id="IPR029071">
    <property type="entry name" value="Ubiquitin-like_domsf"/>
</dbReference>
<feature type="compositionally biased region" description="Polar residues" evidence="2">
    <location>
        <begin position="335"/>
        <end position="345"/>
    </location>
</feature>
<protein>
    <recommendedName>
        <fullName evidence="3">Ubiquitin-like domain-containing protein</fullName>
    </recommendedName>
</protein>
<accession>A0ABQ9YHQ1</accession>
<feature type="compositionally biased region" description="Basic and acidic residues" evidence="2">
    <location>
        <begin position="16"/>
        <end position="35"/>
    </location>
</feature>
<dbReference type="InterPro" id="IPR000626">
    <property type="entry name" value="Ubiquitin-like_dom"/>
</dbReference>
<dbReference type="PANTHER" id="PTHR41749">
    <property type="entry name" value="UBIQUITIN-LIKE DOMAIN-CONTAINING PROTEIN"/>
    <property type="match status" value="1"/>
</dbReference>
<dbReference type="Proteomes" id="UP001281761">
    <property type="component" value="Unassembled WGS sequence"/>
</dbReference>
<sequence>MLAPQKDDSSLVLSPIHEEDYDTGRIESTEESPKERKPHPIRRSSKSPKPGRFYYPIRTQLSNRYLDQQKLKQEGLEKRRKMASFEEERRAEEEKNKNEKTSDIRSTTTEFRDSVPKEYEGRLTQEDKERRIEQKIEGLAKRLKVREDDLLVGKRRESQLLAEINNLESKFREEKQKAKERKEKEEHDWIKYEREERLLIHHIVKAGACFAIPHQQNDPNTSANDDLNTTSVRQPYYSLTAELPPTHPFSSFSINLCVRDVFEDEPKDIAEACYTSVLSLTPLPASLKHTTYSLFLTYSLPSAFPLPYLASQFSTSTGQLSAKTGQPAKPLPTASAPSPSQSKTTEAVLPLPPTHPELFSSLFSLQTKRAGGLKSTEVKVDWKGEGLEEDEEEDEDKEKPEQKGVGFCCSVCGEQRILAILQEGKKTFQSTPINQISTSTVPTLNHFFFPNPIAKFLTSTLTFVSAPQLFFSKIDSFLLANSVTSPSLLSTLIEDTLNPKPSTTSGDDSDSSSQNEEKETPSTPAKTDEDDEEEEMTEQHWPFSTLTIVTWRGEGREIDPEEEERKKKERQLKERQERERMYRAMLRAKKLQEDAGKPKFVMVKPKANPPGKRVKKKATSKSSYNYIEGPSEEELQAQREAEERRRVLEEERKKKEEEQRKKEEEDRKREEMFPPFTFIKMSDKQKPDDDSEYEYEEVLEYEEVSESDEEDMPIASPIKVGHSNQKQVLTSLAQFDVSDRNKEKIAEETQARGHMVSLVLSFPDKKTAQIEVPTGQTIEYVKSIIQNKFNVSFSDLTLVYEGTPMIDVFCISDYPSIAPKKQNLIEVQISH</sequence>
<feature type="region of interest" description="Disordered" evidence="2">
    <location>
        <begin position="1"/>
        <end position="115"/>
    </location>
</feature>
<feature type="compositionally biased region" description="Basic residues" evidence="2">
    <location>
        <begin position="36"/>
        <end position="46"/>
    </location>
</feature>
<feature type="domain" description="Ubiquitin-like" evidence="3">
    <location>
        <begin position="756"/>
        <end position="814"/>
    </location>
</feature>
<dbReference type="Gene3D" id="3.10.20.90">
    <property type="entry name" value="Phosphatidylinositol 3-kinase Catalytic Subunit, Chain A, domain 1"/>
    <property type="match status" value="1"/>
</dbReference>
<dbReference type="SUPFAM" id="SSF54236">
    <property type="entry name" value="Ubiquitin-like"/>
    <property type="match status" value="1"/>
</dbReference>
<feature type="region of interest" description="Disordered" evidence="2">
    <location>
        <begin position="496"/>
        <end position="690"/>
    </location>
</feature>
<comment type="caution">
    <text evidence="4">The sequence shown here is derived from an EMBL/GenBank/DDBJ whole genome shotgun (WGS) entry which is preliminary data.</text>
</comment>
<feature type="compositionally biased region" description="Basic and acidic residues" evidence="2">
    <location>
        <begin position="67"/>
        <end position="103"/>
    </location>
</feature>
<keyword evidence="1" id="KW-0175">Coiled coil</keyword>
<name>A0ABQ9YHQ1_9EUKA</name>
<keyword evidence="5" id="KW-1185">Reference proteome</keyword>
<dbReference type="PROSITE" id="PS50053">
    <property type="entry name" value="UBIQUITIN_2"/>
    <property type="match status" value="1"/>
</dbReference>
<reference evidence="4 5" key="1">
    <citation type="journal article" date="2022" name="bioRxiv">
        <title>Genomics of Preaxostyla Flagellates Illuminates Evolutionary Transitions and the Path Towards Mitochondrial Loss.</title>
        <authorList>
            <person name="Novak L.V.F."/>
            <person name="Treitli S.C."/>
            <person name="Pyrih J."/>
            <person name="Halakuc P."/>
            <person name="Pipaliya S.V."/>
            <person name="Vacek V."/>
            <person name="Brzon O."/>
            <person name="Soukal P."/>
            <person name="Eme L."/>
            <person name="Dacks J.B."/>
            <person name="Karnkowska A."/>
            <person name="Elias M."/>
            <person name="Hampl V."/>
        </authorList>
    </citation>
    <scope>NUCLEOTIDE SEQUENCE [LARGE SCALE GENOMIC DNA]</scope>
    <source>
        <strain evidence="4">NAU3</strain>
        <tissue evidence="4">Gut</tissue>
    </source>
</reference>
<dbReference type="PANTHER" id="PTHR41749:SF1">
    <property type="entry name" value="UBIQUITIN-LIKE DOMAIN-CONTAINING PROTEIN"/>
    <property type="match status" value="1"/>
</dbReference>
<feature type="compositionally biased region" description="Basic and acidic residues" evidence="2">
    <location>
        <begin position="553"/>
        <end position="582"/>
    </location>
</feature>
<feature type="region of interest" description="Disordered" evidence="2">
    <location>
        <begin position="319"/>
        <end position="350"/>
    </location>
</feature>
<feature type="coiled-coil region" evidence="1">
    <location>
        <begin position="157"/>
        <end position="195"/>
    </location>
</feature>
<feature type="compositionally biased region" description="Basic and acidic residues" evidence="2">
    <location>
        <begin position="636"/>
        <end position="672"/>
    </location>
</feature>
<evidence type="ECO:0000313" key="5">
    <source>
        <dbReference type="Proteomes" id="UP001281761"/>
    </source>
</evidence>
<dbReference type="EMBL" id="JARBJD010000007">
    <property type="protein sequence ID" value="KAK2963269.1"/>
    <property type="molecule type" value="Genomic_DNA"/>
</dbReference>
<proteinExistence type="predicted"/>
<organism evidence="4 5">
    <name type="scientific">Blattamonas nauphoetae</name>
    <dbReference type="NCBI Taxonomy" id="2049346"/>
    <lineage>
        <taxon>Eukaryota</taxon>
        <taxon>Metamonada</taxon>
        <taxon>Preaxostyla</taxon>
        <taxon>Oxymonadida</taxon>
        <taxon>Blattamonas</taxon>
    </lineage>
</organism>
<gene>
    <name evidence="4" type="ORF">BLNAU_1802</name>
</gene>
<evidence type="ECO:0000259" key="3">
    <source>
        <dbReference type="PROSITE" id="PS50053"/>
    </source>
</evidence>
<evidence type="ECO:0000256" key="1">
    <source>
        <dbReference type="SAM" id="Coils"/>
    </source>
</evidence>